<keyword evidence="2" id="KW-1185">Reference proteome</keyword>
<name>A0AAW1MP18_POPJA</name>
<reference evidence="1 2" key="1">
    <citation type="journal article" date="2024" name="BMC Genomics">
        <title>De novo assembly and annotation of Popillia japonica's genome with initial clues to its potential as an invasive pest.</title>
        <authorList>
            <person name="Cucini C."/>
            <person name="Boschi S."/>
            <person name="Funari R."/>
            <person name="Cardaioli E."/>
            <person name="Iannotti N."/>
            <person name="Marturano G."/>
            <person name="Paoli F."/>
            <person name="Bruttini M."/>
            <person name="Carapelli A."/>
            <person name="Frati F."/>
            <person name="Nardi F."/>
        </authorList>
    </citation>
    <scope>NUCLEOTIDE SEQUENCE [LARGE SCALE GENOMIC DNA]</scope>
    <source>
        <strain evidence="1">DMR45628</strain>
    </source>
</reference>
<comment type="caution">
    <text evidence="1">The sequence shown here is derived from an EMBL/GenBank/DDBJ whole genome shotgun (WGS) entry which is preliminary data.</text>
</comment>
<dbReference type="AlphaFoldDB" id="A0AAW1MP18"/>
<accession>A0AAW1MP18</accession>
<sequence>METFPHEDHWDSSDDELLSEKRKRLQMQKKRKSAIECNWEKTDPDEEELDADDLLNVGIPNDVAGRIQIMETFPHERLQMQKKRKTAIECNWEKTDPVYRLWNSVGALEEYTEHKRLLL</sequence>
<organism evidence="1 2">
    <name type="scientific">Popillia japonica</name>
    <name type="common">Japanese beetle</name>
    <dbReference type="NCBI Taxonomy" id="7064"/>
    <lineage>
        <taxon>Eukaryota</taxon>
        <taxon>Metazoa</taxon>
        <taxon>Ecdysozoa</taxon>
        <taxon>Arthropoda</taxon>
        <taxon>Hexapoda</taxon>
        <taxon>Insecta</taxon>
        <taxon>Pterygota</taxon>
        <taxon>Neoptera</taxon>
        <taxon>Endopterygota</taxon>
        <taxon>Coleoptera</taxon>
        <taxon>Polyphaga</taxon>
        <taxon>Scarabaeiformia</taxon>
        <taxon>Scarabaeidae</taxon>
        <taxon>Rutelinae</taxon>
        <taxon>Popillia</taxon>
    </lineage>
</organism>
<dbReference type="Proteomes" id="UP001458880">
    <property type="component" value="Unassembled WGS sequence"/>
</dbReference>
<dbReference type="EMBL" id="JASPKY010000030">
    <property type="protein sequence ID" value="KAK9747477.1"/>
    <property type="molecule type" value="Genomic_DNA"/>
</dbReference>
<evidence type="ECO:0000313" key="2">
    <source>
        <dbReference type="Proteomes" id="UP001458880"/>
    </source>
</evidence>
<gene>
    <name evidence="1" type="ORF">QE152_g5296</name>
</gene>
<protein>
    <submittedName>
        <fullName evidence="1">Uncharacterized protein</fullName>
    </submittedName>
</protein>
<evidence type="ECO:0000313" key="1">
    <source>
        <dbReference type="EMBL" id="KAK9747477.1"/>
    </source>
</evidence>
<proteinExistence type="predicted"/>